<dbReference type="Proteomes" id="UP000244902">
    <property type="component" value="Chromosome"/>
</dbReference>
<protein>
    <submittedName>
        <fullName evidence="1">Uncharacterized protein</fullName>
    </submittedName>
</protein>
<accession>A0A2U8H4J0</accession>
<evidence type="ECO:0000313" key="1">
    <source>
        <dbReference type="EMBL" id="AWI80701.1"/>
    </source>
</evidence>
<gene>
    <name evidence="1" type="ORF">CEW87_15785</name>
</gene>
<dbReference type="AlphaFoldDB" id="A0A2U8H4J0"/>
<evidence type="ECO:0000313" key="2">
    <source>
        <dbReference type="Proteomes" id="UP000244902"/>
    </source>
</evidence>
<proteinExistence type="predicted"/>
<sequence>MWLPVLQVTVSVRLFPVHEDRRDLALRRHLKVRATGGVADADSLNLDKVEWKLNVIFLLDTPDSMGFEYGGARAPQATRRP</sequence>
<dbReference type="EMBL" id="CP022188">
    <property type="protein sequence ID" value="AWI80701.1"/>
    <property type="molecule type" value="Genomic_DNA"/>
</dbReference>
<organism evidence="1 2">
    <name type="scientific">Parazoarcus communis</name>
    <dbReference type="NCBI Taxonomy" id="41977"/>
    <lineage>
        <taxon>Bacteria</taxon>
        <taxon>Pseudomonadati</taxon>
        <taxon>Pseudomonadota</taxon>
        <taxon>Betaproteobacteria</taxon>
        <taxon>Rhodocyclales</taxon>
        <taxon>Zoogloeaceae</taxon>
        <taxon>Parazoarcus</taxon>
    </lineage>
</organism>
<reference evidence="1 2" key="1">
    <citation type="submission" date="2017-06" db="EMBL/GenBank/DDBJ databases">
        <title>Azoarcus sp. TSNA42 complete genome sequence.</title>
        <authorList>
            <person name="Woo J.-H."/>
            <person name="Kim H.-S."/>
        </authorList>
    </citation>
    <scope>NUCLEOTIDE SEQUENCE [LARGE SCALE GENOMIC DNA]</scope>
    <source>
        <strain evidence="1 2">TSNA42</strain>
    </source>
</reference>
<dbReference type="RefSeq" id="WP_108974513.1">
    <property type="nucleotide sequence ID" value="NZ_CP022188.1"/>
</dbReference>
<name>A0A2U8H4J0_9RHOO</name>